<reference evidence="2 4" key="1">
    <citation type="submission" date="2024-09" db="EMBL/GenBank/DDBJ databases">
        <authorList>
            <person name="Sun Q."/>
            <person name="Mori K."/>
        </authorList>
    </citation>
    <scope>NUCLEOTIDE SEQUENCE [LARGE SCALE GENOMIC DNA]</scope>
    <source>
        <strain evidence="2 4">CCM 7609</strain>
    </source>
</reference>
<evidence type="ECO:0000313" key="3">
    <source>
        <dbReference type="EMBL" id="MFB9074894.1"/>
    </source>
</evidence>
<comment type="caution">
    <text evidence="2">The sequence shown here is derived from an EMBL/GenBank/DDBJ whole genome shotgun (WGS) entry which is preliminary data.</text>
</comment>
<dbReference type="EMBL" id="JBHMFI010000002">
    <property type="protein sequence ID" value="MFB9074294.1"/>
    <property type="molecule type" value="Genomic_DNA"/>
</dbReference>
<organism evidence="2 4">
    <name type="scientific">Citricoccus parietis</name>
    <dbReference type="NCBI Taxonomy" id="592307"/>
    <lineage>
        <taxon>Bacteria</taxon>
        <taxon>Bacillati</taxon>
        <taxon>Actinomycetota</taxon>
        <taxon>Actinomycetes</taxon>
        <taxon>Micrococcales</taxon>
        <taxon>Micrococcaceae</taxon>
        <taxon>Citricoccus</taxon>
    </lineage>
</organism>
<accession>A0ABV5G5S2</accession>
<evidence type="ECO:0000313" key="4">
    <source>
        <dbReference type="Proteomes" id="UP001589575"/>
    </source>
</evidence>
<gene>
    <name evidence="2" type="ORF">ACFFX0_25090</name>
    <name evidence="3" type="ORF">ACFFX0_28385</name>
</gene>
<dbReference type="Proteomes" id="UP001589575">
    <property type="component" value="Unassembled WGS sequence"/>
</dbReference>
<evidence type="ECO:0000313" key="2">
    <source>
        <dbReference type="EMBL" id="MFB9074294.1"/>
    </source>
</evidence>
<protein>
    <submittedName>
        <fullName evidence="2">Uncharacterized protein</fullName>
    </submittedName>
</protein>
<evidence type="ECO:0000256" key="1">
    <source>
        <dbReference type="SAM" id="MobiDB-lite"/>
    </source>
</evidence>
<sequence length="74" mass="7913">MEDHVFDHLEHPFSLGDFEARDRTLPGGSGPSQGLLRVFRGQLQGGPGPASGWAGVATGMTSVDPVDDERARHE</sequence>
<dbReference type="EMBL" id="JBHMFI010000003">
    <property type="protein sequence ID" value="MFB9074894.1"/>
    <property type="molecule type" value="Genomic_DNA"/>
</dbReference>
<proteinExistence type="predicted"/>
<keyword evidence="4" id="KW-1185">Reference proteome</keyword>
<feature type="region of interest" description="Disordered" evidence="1">
    <location>
        <begin position="42"/>
        <end position="74"/>
    </location>
</feature>
<name>A0ABV5G5S2_9MICC</name>